<organism evidence="2 3">
    <name type="scientific">Mycolicibacterium vanbaalenii</name>
    <name type="common">Mycobacterium vanbaalenii</name>
    <dbReference type="NCBI Taxonomy" id="110539"/>
    <lineage>
        <taxon>Bacteria</taxon>
        <taxon>Bacillati</taxon>
        <taxon>Actinomycetota</taxon>
        <taxon>Actinomycetes</taxon>
        <taxon>Mycobacteriales</taxon>
        <taxon>Mycobacteriaceae</taxon>
        <taxon>Mycolicibacterium</taxon>
    </lineage>
</organism>
<keyword evidence="3" id="KW-1185">Reference proteome</keyword>
<gene>
    <name evidence="2" type="ORF">AELLOGFF_02013</name>
</gene>
<reference evidence="2 3" key="1">
    <citation type="submission" date="2019-11" db="EMBL/GenBank/DDBJ databases">
        <authorList>
            <person name="Holert J."/>
        </authorList>
    </citation>
    <scope>NUCLEOTIDE SEQUENCE [LARGE SCALE GENOMIC DNA]</scope>
    <source>
        <strain evidence="2">BC8_1</strain>
    </source>
</reference>
<sequence>MRVIVGIIALIGTFAGCSSEPPAATTLAGTSWRLVSLQSMDDQQGTTTVPPTAEYTVSFGDDGSATFQINCNRGRSSFEATPSDPAGDEPSGSLTFGEIALTMMACVPPALDQEVSTALPNVRTYLIRGGKLNMSQKFDSGILTWEPLSPAE</sequence>
<evidence type="ECO:0000313" key="3">
    <source>
        <dbReference type="Proteomes" id="UP000430146"/>
    </source>
</evidence>
<dbReference type="PROSITE" id="PS51257">
    <property type="entry name" value="PROKAR_LIPOPROTEIN"/>
    <property type="match status" value="1"/>
</dbReference>
<dbReference type="EMBL" id="CACSIP010000067">
    <property type="protein sequence ID" value="CAA0136492.1"/>
    <property type="molecule type" value="Genomic_DNA"/>
</dbReference>
<accession>A0A5S9R904</accession>
<proteinExistence type="predicted"/>
<name>A0A5S9R904_MYCVN</name>
<evidence type="ECO:0000313" key="2">
    <source>
        <dbReference type="EMBL" id="CAA0136492.1"/>
    </source>
</evidence>
<dbReference type="RefSeq" id="WP_159235104.1">
    <property type="nucleotide sequence ID" value="NZ_CACSIP010000067.1"/>
</dbReference>
<dbReference type="InterPro" id="IPR005184">
    <property type="entry name" value="DUF306_Meta_HslJ"/>
</dbReference>
<protein>
    <recommendedName>
        <fullName evidence="1">DUF306 domain-containing protein</fullName>
    </recommendedName>
</protein>
<feature type="domain" description="DUF306" evidence="1">
    <location>
        <begin position="26"/>
        <end position="142"/>
    </location>
</feature>
<dbReference type="Pfam" id="PF03724">
    <property type="entry name" value="META"/>
    <property type="match status" value="1"/>
</dbReference>
<evidence type="ECO:0000259" key="1">
    <source>
        <dbReference type="Pfam" id="PF03724"/>
    </source>
</evidence>
<dbReference type="InterPro" id="IPR038670">
    <property type="entry name" value="HslJ-like_sf"/>
</dbReference>
<dbReference type="AlphaFoldDB" id="A0A5S9R904"/>
<dbReference type="Proteomes" id="UP000430146">
    <property type="component" value="Unassembled WGS sequence"/>
</dbReference>
<dbReference type="Gene3D" id="2.40.128.270">
    <property type="match status" value="1"/>
</dbReference>
<dbReference type="OrthoDB" id="4733425at2"/>